<evidence type="ECO:0000259" key="8">
    <source>
        <dbReference type="PROSITE" id="PS50846"/>
    </source>
</evidence>
<dbReference type="Pfam" id="PF00403">
    <property type="entry name" value="HMA"/>
    <property type="match status" value="1"/>
</dbReference>
<feature type="transmembrane region" description="Helical" evidence="7">
    <location>
        <begin position="288"/>
        <end position="308"/>
    </location>
</feature>
<dbReference type="InterPro" id="IPR023298">
    <property type="entry name" value="ATPase_P-typ_TM_dom_sf"/>
</dbReference>
<dbReference type="Gene3D" id="3.40.1110.10">
    <property type="entry name" value="Calcium-transporting ATPase, cytoplasmic domain N"/>
    <property type="match status" value="1"/>
</dbReference>
<comment type="similarity">
    <text evidence="7">Belongs to the cation transport ATPase (P-type) (TC 3.A.3) family. Type IB subfamily.</text>
</comment>
<accession>A0A9Q0BAV1</accession>
<dbReference type="InterPro" id="IPR027256">
    <property type="entry name" value="P-typ_ATPase_IB"/>
</dbReference>
<keyword evidence="10" id="KW-1185">Reference proteome</keyword>
<dbReference type="InterPro" id="IPR044492">
    <property type="entry name" value="P_typ_ATPase_HD_dom"/>
</dbReference>
<dbReference type="GO" id="GO:0046872">
    <property type="term" value="F:metal ion binding"/>
    <property type="evidence" value="ECO:0007669"/>
    <property type="project" value="UniProtKB-KW"/>
</dbReference>
<dbReference type="NCBIfam" id="TIGR01494">
    <property type="entry name" value="ATPase_P-type"/>
    <property type="match status" value="2"/>
</dbReference>
<evidence type="ECO:0000313" key="10">
    <source>
        <dbReference type="Proteomes" id="UP001055219"/>
    </source>
</evidence>
<reference evidence="9" key="2">
    <citation type="submission" date="2022-07" db="EMBL/GenBank/DDBJ databases">
        <authorList>
            <person name="Goncalves M.F.M."/>
            <person name="Hilario S."/>
            <person name="Van De Peer Y."/>
            <person name="Esteves A.C."/>
            <person name="Alves A."/>
        </authorList>
    </citation>
    <scope>NUCLEOTIDE SEQUENCE</scope>
    <source>
        <strain evidence="9">MUM 19.33</strain>
    </source>
</reference>
<comment type="subcellular location">
    <subcellularLocation>
        <location evidence="1 7">Membrane</location>
    </subcellularLocation>
</comment>
<evidence type="ECO:0000256" key="2">
    <source>
        <dbReference type="ARBA" id="ARBA00022692"/>
    </source>
</evidence>
<feature type="transmembrane region" description="Helical" evidence="7">
    <location>
        <begin position="314"/>
        <end position="333"/>
    </location>
</feature>
<dbReference type="GO" id="GO:0016887">
    <property type="term" value="F:ATP hydrolysis activity"/>
    <property type="evidence" value="ECO:0007669"/>
    <property type="project" value="InterPro"/>
</dbReference>
<dbReference type="Gene3D" id="3.40.50.1000">
    <property type="entry name" value="HAD superfamily/HAD-like"/>
    <property type="match status" value="1"/>
</dbReference>
<dbReference type="PRINTS" id="PR00119">
    <property type="entry name" value="CATATPASE"/>
</dbReference>
<dbReference type="InterPro" id="IPR023214">
    <property type="entry name" value="HAD_sf"/>
</dbReference>
<dbReference type="InterPro" id="IPR018303">
    <property type="entry name" value="ATPase_P-typ_P_site"/>
</dbReference>
<dbReference type="CDD" id="cd00371">
    <property type="entry name" value="HMA"/>
    <property type="match status" value="1"/>
</dbReference>
<keyword evidence="4" id="KW-1278">Translocase</keyword>
<feature type="transmembrane region" description="Helical" evidence="7">
    <location>
        <begin position="389"/>
        <end position="412"/>
    </location>
</feature>
<dbReference type="Gene3D" id="3.30.70.100">
    <property type="match status" value="1"/>
</dbReference>
<dbReference type="SFLD" id="SFLDS00003">
    <property type="entry name" value="Haloacid_Dehalogenase"/>
    <property type="match status" value="1"/>
</dbReference>
<dbReference type="InterPro" id="IPR036412">
    <property type="entry name" value="HAD-like_sf"/>
</dbReference>
<feature type="transmembrane region" description="Helical" evidence="7">
    <location>
        <begin position="573"/>
        <end position="599"/>
    </location>
</feature>
<reference evidence="9" key="1">
    <citation type="journal article" date="2021" name="J Fungi (Basel)">
        <title>Genomic and Metabolomic Analyses of the Marine Fungus Emericellopsis cladophorae: Insights into Saltwater Adaptability Mechanisms and Its Biosynthetic Potential.</title>
        <authorList>
            <person name="Goncalves M.F.M."/>
            <person name="Hilario S."/>
            <person name="Van de Peer Y."/>
            <person name="Esteves A.C."/>
            <person name="Alves A."/>
        </authorList>
    </citation>
    <scope>NUCLEOTIDE SEQUENCE</scope>
    <source>
        <strain evidence="9">MUM 19.33</strain>
    </source>
</reference>
<keyword evidence="6 7" id="KW-0472">Membrane</keyword>
<dbReference type="NCBIfam" id="TIGR01525">
    <property type="entry name" value="ATPase-IB_hvy"/>
    <property type="match status" value="1"/>
</dbReference>
<evidence type="ECO:0000256" key="5">
    <source>
        <dbReference type="ARBA" id="ARBA00022989"/>
    </source>
</evidence>
<name>A0A9Q0BAV1_9HYPO</name>
<dbReference type="Pfam" id="PF00702">
    <property type="entry name" value="Hydrolase"/>
    <property type="match status" value="1"/>
</dbReference>
<dbReference type="InterPro" id="IPR056236">
    <property type="entry name" value="HMA_PCA1"/>
</dbReference>
<feature type="domain" description="HMA" evidence="8">
    <location>
        <begin position="133"/>
        <end position="199"/>
    </location>
</feature>
<dbReference type="PROSITE" id="PS00154">
    <property type="entry name" value="ATPASE_E1_E2"/>
    <property type="match status" value="1"/>
</dbReference>
<keyword evidence="2 7" id="KW-0812">Transmembrane</keyword>
<dbReference type="PANTHER" id="PTHR46594">
    <property type="entry name" value="P-TYPE CATION-TRANSPORTING ATPASE"/>
    <property type="match status" value="1"/>
</dbReference>
<dbReference type="GO" id="GO:0016020">
    <property type="term" value="C:membrane"/>
    <property type="evidence" value="ECO:0007669"/>
    <property type="project" value="UniProtKB-SubCell"/>
</dbReference>
<evidence type="ECO:0000256" key="6">
    <source>
        <dbReference type="ARBA" id="ARBA00023136"/>
    </source>
</evidence>
<feature type="transmembrane region" description="Helical" evidence="7">
    <location>
        <begin position="531"/>
        <end position="553"/>
    </location>
</feature>
<dbReference type="SUPFAM" id="SSF81665">
    <property type="entry name" value="Calcium ATPase, transmembrane domain M"/>
    <property type="match status" value="1"/>
</dbReference>
<dbReference type="InterPro" id="IPR008250">
    <property type="entry name" value="ATPase_P-typ_transduc_dom_A_sf"/>
</dbReference>
<dbReference type="Proteomes" id="UP001055219">
    <property type="component" value="Unassembled WGS sequence"/>
</dbReference>
<dbReference type="SUPFAM" id="SSF81660">
    <property type="entry name" value="Metal cation-transporting ATPase, ATP-binding domain N"/>
    <property type="match status" value="1"/>
</dbReference>
<feature type="transmembrane region" description="Helical" evidence="7">
    <location>
        <begin position="922"/>
        <end position="940"/>
    </location>
</feature>
<dbReference type="InterPro" id="IPR006121">
    <property type="entry name" value="HMA_dom"/>
</dbReference>
<dbReference type="SFLD" id="SFLDF00027">
    <property type="entry name" value="p-type_atpase"/>
    <property type="match status" value="1"/>
</dbReference>
<feature type="transmembrane region" description="Helical" evidence="7">
    <location>
        <begin position="345"/>
        <end position="369"/>
    </location>
</feature>
<gene>
    <name evidence="9" type="ORF">J7T54_002895</name>
</gene>
<keyword evidence="7" id="KW-0067">ATP-binding</keyword>
<dbReference type="GO" id="GO:0030003">
    <property type="term" value="P:intracellular monoatomic cation homeostasis"/>
    <property type="evidence" value="ECO:0007669"/>
    <property type="project" value="UniProtKB-ARBA"/>
</dbReference>
<dbReference type="AlphaFoldDB" id="A0A9Q0BAV1"/>
<evidence type="ECO:0000256" key="1">
    <source>
        <dbReference type="ARBA" id="ARBA00004370"/>
    </source>
</evidence>
<evidence type="ECO:0000256" key="4">
    <source>
        <dbReference type="ARBA" id="ARBA00022967"/>
    </source>
</evidence>
<dbReference type="InterPro" id="IPR001757">
    <property type="entry name" value="P_typ_ATPase"/>
</dbReference>
<dbReference type="InterPro" id="IPR036163">
    <property type="entry name" value="HMA_dom_sf"/>
</dbReference>
<dbReference type="Pfam" id="PF24534">
    <property type="entry name" value="HMA_PCA1"/>
    <property type="match status" value="1"/>
</dbReference>
<dbReference type="OrthoDB" id="432719at2759"/>
<keyword evidence="3 7" id="KW-0479">Metal-binding</keyword>
<protein>
    <recommendedName>
        <fullName evidence="8">HMA domain-containing protein</fullName>
    </recommendedName>
</protein>
<dbReference type="FunFam" id="2.70.150.10:FF:000002">
    <property type="entry name" value="Copper-transporting ATPase 1, putative"/>
    <property type="match status" value="1"/>
</dbReference>
<dbReference type="InterPro" id="IPR023299">
    <property type="entry name" value="ATPase_P-typ_cyto_dom_N"/>
</dbReference>
<dbReference type="RefSeq" id="XP_051359483.1">
    <property type="nucleotide sequence ID" value="XM_051509490.1"/>
</dbReference>
<proteinExistence type="inferred from homology"/>
<dbReference type="PROSITE" id="PS50846">
    <property type="entry name" value="HMA_2"/>
    <property type="match status" value="1"/>
</dbReference>
<dbReference type="PANTHER" id="PTHR46594:SF4">
    <property type="entry name" value="P-TYPE CATION-TRANSPORTING ATPASE"/>
    <property type="match status" value="1"/>
</dbReference>
<feature type="transmembrane region" description="Helical" evidence="7">
    <location>
        <begin position="886"/>
        <end position="910"/>
    </location>
</feature>
<evidence type="ECO:0000256" key="7">
    <source>
        <dbReference type="RuleBase" id="RU362081"/>
    </source>
</evidence>
<evidence type="ECO:0000256" key="3">
    <source>
        <dbReference type="ARBA" id="ARBA00022723"/>
    </source>
</evidence>
<dbReference type="GO" id="GO:0019829">
    <property type="term" value="F:ATPase-coupled monoatomic cation transmembrane transporter activity"/>
    <property type="evidence" value="ECO:0007669"/>
    <property type="project" value="InterPro"/>
</dbReference>
<keyword evidence="5 7" id="KW-1133">Transmembrane helix</keyword>
<comment type="caution">
    <text evidence="9">The sequence shown here is derived from an EMBL/GenBank/DDBJ whole genome shotgun (WGS) entry which is preliminary data.</text>
</comment>
<dbReference type="EMBL" id="JAGIXG020000063">
    <property type="protein sequence ID" value="KAI6778627.1"/>
    <property type="molecule type" value="Genomic_DNA"/>
</dbReference>
<keyword evidence="7" id="KW-0547">Nucleotide-binding</keyword>
<dbReference type="Pfam" id="PF00122">
    <property type="entry name" value="E1-E2_ATPase"/>
    <property type="match status" value="1"/>
</dbReference>
<organism evidence="9 10">
    <name type="scientific">Emericellopsis cladophorae</name>
    <dbReference type="NCBI Taxonomy" id="2686198"/>
    <lineage>
        <taxon>Eukaryota</taxon>
        <taxon>Fungi</taxon>
        <taxon>Dikarya</taxon>
        <taxon>Ascomycota</taxon>
        <taxon>Pezizomycotina</taxon>
        <taxon>Sordariomycetes</taxon>
        <taxon>Hypocreomycetidae</taxon>
        <taxon>Hypocreales</taxon>
        <taxon>Bionectriaceae</taxon>
        <taxon>Emericellopsis</taxon>
    </lineage>
</organism>
<dbReference type="SUPFAM" id="SSF81653">
    <property type="entry name" value="Calcium ATPase, transduction domain A"/>
    <property type="match status" value="1"/>
</dbReference>
<dbReference type="GeneID" id="75829401"/>
<dbReference type="GO" id="GO:0005524">
    <property type="term" value="F:ATP binding"/>
    <property type="evidence" value="ECO:0007669"/>
    <property type="project" value="UniProtKB-UniRule"/>
</dbReference>
<dbReference type="SUPFAM" id="SSF55008">
    <property type="entry name" value="HMA, heavy metal-associated domain"/>
    <property type="match status" value="1"/>
</dbReference>
<dbReference type="SUPFAM" id="SSF56784">
    <property type="entry name" value="HAD-like"/>
    <property type="match status" value="1"/>
</dbReference>
<dbReference type="InterPro" id="IPR059000">
    <property type="entry name" value="ATPase_P-type_domA"/>
</dbReference>
<dbReference type="SFLD" id="SFLDG00002">
    <property type="entry name" value="C1.7:_P-type_atpase_like"/>
    <property type="match status" value="1"/>
</dbReference>
<evidence type="ECO:0000313" key="9">
    <source>
        <dbReference type="EMBL" id="KAI6778627.1"/>
    </source>
</evidence>
<dbReference type="Gene3D" id="2.70.150.10">
    <property type="entry name" value="Calcium-transporting ATPase, cytoplasmic transduction domain A"/>
    <property type="match status" value="1"/>
</dbReference>
<sequence>MSLTTPEKCIYAAAALKCDKACNDEDNPDKGTHRHEHDEGGHMSDAACPSHIQMALDEYTSYLQQLRCICRDALLGSSSVESCCSKGKKQPKKKNCCGDVGCSSRPAVHDLFNFEPSGSGRKEIDPEQAADMETVHYLVAGMDCTSCADKLMAIFNAMPGVSSSRVNFVVGRGEVHIDTSVTSADEVLRFAAAASNFPLVKAVGGDFYLDVLAGPGEANRWTGQPPQGVTDTHVLDRKTVRLAYDPAVTGARDLLSSLQDQCQGLAEPRGDPQLENSRRRLRDQLYKTLLAALFTIPVAVLAYANGLVDKQTKGIISIALGTCVQIIAIPEFYRPALSALWYSRIVEMDMLVVMSITAAYGYSVVAFGFEMGHQSIEQGEFFETSTMLITLILMGRLVAAFARVQAVAAVSLRSRLSSSALLVTTAGDQEIDARLLQYCDSFKVLPHTRVPTDGIVTTGKTEVDESMLTGESMPVLKKEGDNLIAGTLNGDGTVTARLTRLPGKNTVTDIAQLVEEAANSKPKLQDLANKVASWFVPTMAAMAVLVLVIWLAVGLRVLDYSAGQSIGTAITYTVATLAVACPCALGLAVPMVIVVAGGMAAKGGVVIKSAETMEHARKITDVVFDKTGTITEDDLAVVKKVILGDAQEDEAVSLTKALVAGGKHPVSAAVENYLAAHAPAAAAAAAAAVVVVSGVRVIPGSGIEAEYHKDTVKAGNAEWTGTSRVAEVGRLQGAGLTTLVVTLNGTPLIVFGLRARVRVEAVGVIKGLKSRNISVHLISGDQILAVQAVAQTVGIPPGNVAGHCTPSEKRDYVATLMSDPTKHVMFCGDGTNDAVAVAQADVGAQMGGGKTSSDVTQGVADVVLMKGLEGIPLLLRVSRAAYHRMVFNFVWAAVYNVLAVTMASGAWVSFRIEPKYAGAGEMVSVLPVILAAMSMFVLNLKRGKDVH</sequence>